<dbReference type="EMBL" id="LJGT01000038">
    <property type="protein sequence ID" value="OEU90288.1"/>
    <property type="molecule type" value="Genomic_DNA"/>
</dbReference>
<gene>
    <name evidence="1" type="ORF">AN215_12265</name>
</gene>
<comment type="caution">
    <text evidence="1">The sequence shown here is derived from an EMBL/GenBank/DDBJ whole genome shotgun (WGS) entry which is preliminary data.</text>
</comment>
<organism evidence="1 2">
    <name type="scientific">Streptomyces abyssalis</name>
    <dbReference type="NCBI Taxonomy" id="933944"/>
    <lineage>
        <taxon>Bacteria</taxon>
        <taxon>Bacillati</taxon>
        <taxon>Actinomycetota</taxon>
        <taxon>Actinomycetes</taxon>
        <taxon>Kitasatosporales</taxon>
        <taxon>Streptomycetaceae</taxon>
        <taxon>Streptomyces</taxon>
    </lineage>
</organism>
<keyword evidence="2" id="KW-1185">Reference proteome</keyword>
<dbReference type="OrthoDB" id="3865442at2"/>
<evidence type="ECO:0000313" key="1">
    <source>
        <dbReference type="EMBL" id="OEU90288.1"/>
    </source>
</evidence>
<sequence length="167" mass="18779">MEITSAEYEELRELDRLRSDNPVLNAWLEIQHAEFPAWAERHPGGWDFSLDSLAQVEELVRSAYSGSAQAHAEEGGDFLQTAAWYVGEVHNRHCGTVWQYHPASSEDPGEWPFVIVPFERLGEFPDEDGIEPDGRPIYSPVNRLCGVLDPDNGHLATDVDVHTPERG</sequence>
<dbReference type="STRING" id="933944.AN215_12265"/>
<proteinExistence type="predicted"/>
<reference evidence="1 2" key="1">
    <citation type="journal article" date="2016" name="Front. Microbiol.">
        <title>Comparative Genomics Analysis of Streptomyces Species Reveals Their Adaptation to the Marine Environment and Their Diversity at the Genomic Level.</title>
        <authorList>
            <person name="Tian X."/>
            <person name="Zhang Z."/>
            <person name="Yang T."/>
            <person name="Chen M."/>
            <person name="Li J."/>
            <person name="Chen F."/>
            <person name="Yang J."/>
            <person name="Li W."/>
            <person name="Zhang B."/>
            <person name="Zhang Z."/>
            <person name="Wu J."/>
            <person name="Zhang C."/>
            <person name="Long L."/>
            <person name="Xiao J."/>
        </authorList>
    </citation>
    <scope>NUCLEOTIDE SEQUENCE [LARGE SCALE GENOMIC DNA]</scope>
    <source>
        <strain evidence="1 2">SCSIO 10390</strain>
    </source>
</reference>
<accession>A0A1E7JPV5</accession>
<protein>
    <submittedName>
        <fullName evidence="1">Uncharacterized protein</fullName>
    </submittedName>
</protein>
<evidence type="ECO:0000313" key="2">
    <source>
        <dbReference type="Proteomes" id="UP000176087"/>
    </source>
</evidence>
<dbReference type="Proteomes" id="UP000176087">
    <property type="component" value="Unassembled WGS sequence"/>
</dbReference>
<dbReference type="AlphaFoldDB" id="A0A1E7JPV5"/>
<name>A0A1E7JPV5_9ACTN</name>
<dbReference type="RefSeq" id="WP_070009141.1">
    <property type="nucleotide sequence ID" value="NZ_LJGS01000036.1"/>
</dbReference>